<dbReference type="NCBIfam" id="TIGR03619">
    <property type="entry name" value="F420_Rv2161c"/>
    <property type="match status" value="1"/>
</dbReference>
<dbReference type="Pfam" id="PF00296">
    <property type="entry name" value="Bac_luciferase"/>
    <property type="match status" value="1"/>
</dbReference>
<keyword evidence="1" id="KW-0285">Flavoprotein</keyword>
<dbReference type="SUPFAM" id="SSF51679">
    <property type="entry name" value="Bacterial luciferase-like"/>
    <property type="match status" value="1"/>
</dbReference>
<dbReference type="InterPro" id="IPR050172">
    <property type="entry name" value="SsuD_RutA_monooxygenase"/>
</dbReference>
<dbReference type="EC" id="1.-.-.-" evidence="6"/>
<evidence type="ECO:0000313" key="7">
    <source>
        <dbReference type="Proteomes" id="UP000565715"/>
    </source>
</evidence>
<dbReference type="InterPro" id="IPR011251">
    <property type="entry name" value="Luciferase-like_dom"/>
</dbReference>
<dbReference type="Gene3D" id="3.20.20.30">
    <property type="entry name" value="Luciferase-like domain"/>
    <property type="match status" value="1"/>
</dbReference>
<reference evidence="6 7" key="1">
    <citation type="submission" date="2020-04" db="EMBL/GenBank/DDBJ databases">
        <title>MicrobeNet Type strains.</title>
        <authorList>
            <person name="Nicholson A.C."/>
        </authorList>
    </citation>
    <scope>NUCLEOTIDE SEQUENCE [LARGE SCALE GENOMIC DNA]</scope>
    <source>
        <strain evidence="6 7">DSM 45078</strain>
    </source>
</reference>
<proteinExistence type="predicted"/>
<dbReference type="GO" id="GO:0046306">
    <property type="term" value="P:alkanesulfonate catabolic process"/>
    <property type="evidence" value="ECO:0007669"/>
    <property type="project" value="TreeGrafter"/>
</dbReference>
<dbReference type="EMBL" id="JAAXOO010000001">
    <property type="protein sequence ID" value="NKY31944.1"/>
    <property type="molecule type" value="Genomic_DNA"/>
</dbReference>
<dbReference type="PANTHER" id="PTHR42847:SF4">
    <property type="entry name" value="ALKANESULFONATE MONOOXYGENASE-RELATED"/>
    <property type="match status" value="1"/>
</dbReference>
<keyword evidence="3 6" id="KW-0560">Oxidoreductase</keyword>
<evidence type="ECO:0000256" key="3">
    <source>
        <dbReference type="ARBA" id="ARBA00023002"/>
    </source>
</evidence>
<protein>
    <submittedName>
        <fullName evidence="6">TIGR03619 family F420-dependent LLM class oxidoreductase</fullName>
        <ecNumber evidence="6">1.-.-.-</ecNumber>
    </submittedName>
</protein>
<dbReference type="CDD" id="cd01097">
    <property type="entry name" value="Tetrahydromethanopterin_reductase"/>
    <property type="match status" value="1"/>
</dbReference>
<evidence type="ECO:0000256" key="1">
    <source>
        <dbReference type="ARBA" id="ARBA00022630"/>
    </source>
</evidence>
<gene>
    <name evidence="6" type="ORF">HGA13_02480</name>
</gene>
<keyword evidence="2" id="KW-0288">FMN</keyword>
<dbReference type="InterPro" id="IPR036661">
    <property type="entry name" value="Luciferase-like_sf"/>
</dbReference>
<organism evidence="6 7">
    <name type="scientific">Nocardia speluncae</name>
    <dbReference type="NCBI Taxonomy" id="419477"/>
    <lineage>
        <taxon>Bacteria</taxon>
        <taxon>Bacillati</taxon>
        <taxon>Actinomycetota</taxon>
        <taxon>Actinomycetes</taxon>
        <taxon>Mycobacteriales</taxon>
        <taxon>Nocardiaceae</taxon>
        <taxon>Nocardia</taxon>
    </lineage>
</organism>
<dbReference type="GO" id="GO:0008726">
    <property type="term" value="F:alkanesulfonate monooxygenase activity"/>
    <property type="evidence" value="ECO:0007669"/>
    <property type="project" value="TreeGrafter"/>
</dbReference>
<sequence length="301" mass="32271">MHIGISSPVVIAHPSMCADWERDAGIAELARIAETADRLGFHHLTCSEHIAIPVDIAAERGGTYWDPLATFGFLAARTSAIRLATQVLVLGYHHPLEIAKRYGTLDLVSGGRLILGLGVGTLREEFELLGAEFAERGARADDALAALRAALSGDRPEYHGRYYDFDNMLVRPNAVQPRVPLWIGGRTRRSLRRAIESGDGWVPFGLPLTELKAMLDSVELPTGFELVLSAGERLDPIGAPDHTVHALVRLRTAGTTIASVGLTATGAADYCDQLVALRTLAAGVGCTFDDRPGLPPPDTPA</sequence>
<dbReference type="Proteomes" id="UP000565715">
    <property type="component" value="Unassembled WGS sequence"/>
</dbReference>
<dbReference type="PANTHER" id="PTHR42847">
    <property type="entry name" value="ALKANESULFONATE MONOOXYGENASE"/>
    <property type="match status" value="1"/>
</dbReference>
<keyword evidence="4" id="KW-0503">Monooxygenase</keyword>
<keyword evidence="7" id="KW-1185">Reference proteome</keyword>
<feature type="domain" description="Luciferase-like" evidence="5">
    <location>
        <begin position="24"/>
        <end position="219"/>
    </location>
</feature>
<comment type="caution">
    <text evidence="6">The sequence shown here is derived from an EMBL/GenBank/DDBJ whole genome shotgun (WGS) entry which is preliminary data.</text>
</comment>
<accession>A0A846XD86</accession>
<evidence type="ECO:0000256" key="4">
    <source>
        <dbReference type="ARBA" id="ARBA00023033"/>
    </source>
</evidence>
<evidence type="ECO:0000313" key="6">
    <source>
        <dbReference type="EMBL" id="NKY31944.1"/>
    </source>
</evidence>
<evidence type="ECO:0000259" key="5">
    <source>
        <dbReference type="Pfam" id="PF00296"/>
    </source>
</evidence>
<dbReference type="RefSeq" id="WP_068035602.1">
    <property type="nucleotide sequence ID" value="NZ_JAAXOO010000001.1"/>
</dbReference>
<name>A0A846XD86_9NOCA</name>
<evidence type="ECO:0000256" key="2">
    <source>
        <dbReference type="ARBA" id="ARBA00022643"/>
    </source>
</evidence>
<dbReference type="AlphaFoldDB" id="A0A846XD86"/>
<dbReference type="InterPro" id="IPR019921">
    <property type="entry name" value="Lucif-like_OxRdtase_Rv2161c"/>
</dbReference>